<organism evidence="8 9">
    <name type="scientific">Colletotrichum nymphaeae SA-01</name>
    <dbReference type="NCBI Taxonomy" id="1460502"/>
    <lineage>
        <taxon>Eukaryota</taxon>
        <taxon>Fungi</taxon>
        <taxon>Dikarya</taxon>
        <taxon>Ascomycota</taxon>
        <taxon>Pezizomycotina</taxon>
        <taxon>Sordariomycetes</taxon>
        <taxon>Hypocreomycetidae</taxon>
        <taxon>Glomerellales</taxon>
        <taxon>Glomerellaceae</taxon>
        <taxon>Colletotrichum</taxon>
        <taxon>Colletotrichum acutatum species complex</taxon>
    </lineage>
</organism>
<dbReference type="InterPro" id="IPR007219">
    <property type="entry name" value="XnlR_reg_dom"/>
</dbReference>
<dbReference type="GO" id="GO:0000981">
    <property type="term" value="F:DNA-binding transcription factor activity, RNA polymerase II-specific"/>
    <property type="evidence" value="ECO:0007669"/>
    <property type="project" value="InterPro"/>
</dbReference>
<dbReference type="Pfam" id="PF04082">
    <property type="entry name" value="Fungal_trans"/>
    <property type="match status" value="1"/>
</dbReference>
<evidence type="ECO:0000256" key="6">
    <source>
        <dbReference type="SAM" id="Phobius"/>
    </source>
</evidence>
<evidence type="ECO:0000256" key="1">
    <source>
        <dbReference type="ARBA" id="ARBA00004123"/>
    </source>
</evidence>
<accession>A0A135TN99</accession>
<dbReference type="InterPro" id="IPR050987">
    <property type="entry name" value="AtrR-like"/>
</dbReference>
<dbReference type="PANTHER" id="PTHR46910">
    <property type="entry name" value="TRANSCRIPTION FACTOR PDR1"/>
    <property type="match status" value="1"/>
</dbReference>
<proteinExistence type="predicted"/>
<evidence type="ECO:0000256" key="5">
    <source>
        <dbReference type="ARBA" id="ARBA00023242"/>
    </source>
</evidence>
<evidence type="ECO:0000313" key="8">
    <source>
        <dbReference type="EMBL" id="KXH49673.1"/>
    </source>
</evidence>
<dbReference type="CDD" id="cd00067">
    <property type="entry name" value="GAL4"/>
    <property type="match status" value="1"/>
</dbReference>
<dbReference type="InterPro" id="IPR001138">
    <property type="entry name" value="Zn2Cys6_DnaBD"/>
</dbReference>
<dbReference type="GO" id="GO:0008270">
    <property type="term" value="F:zinc ion binding"/>
    <property type="evidence" value="ECO:0007669"/>
    <property type="project" value="InterPro"/>
</dbReference>
<protein>
    <submittedName>
        <fullName evidence="8">Fungal specific transcription factor domain-containing protein</fullName>
    </submittedName>
</protein>
<feature type="domain" description="Xylanolytic transcriptional activator regulatory" evidence="7">
    <location>
        <begin position="290"/>
        <end position="367"/>
    </location>
</feature>
<gene>
    <name evidence="8" type="ORF">CNYM01_01527</name>
</gene>
<dbReference type="GO" id="GO:0005634">
    <property type="term" value="C:nucleus"/>
    <property type="evidence" value="ECO:0007669"/>
    <property type="project" value="UniProtKB-SubCell"/>
</dbReference>
<dbReference type="EMBL" id="JEMN01001065">
    <property type="protein sequence ID" value="KXH49673.1"/>
    <property type="molecule type" value="Genomic_DNA"/>
</dbReference>
<dbReference type="CDD" id="cd12148">
    <property type="entry name" value="fungal_TF_MHR"/>
    <property type="match status" value="1"/>
</dbReference>
<feature type="transmembrane region" description="Helical" evidence="6">
    <location>
        <begin position="519"/>
        <end position="540"/>
    </location>
</feature>
<keyword evidence="5" id="KW-0539">Nucleus</keyword>
<evidence type="ECO:0000256" key="3">
    <source>
        <dbReference type="ARBA" id="ARBA00023125"/>
    </source>
</evidence>
<keyword evidence="6" id="KW-0472">Membrane</keyword>
<keyword evidence="6" id="KW-1133">Transmembrane helix</keyword>
<keyword evidence="3" id="KW-0238">DNA-binding</keyword>
<keyword evidence="9" id="KW-1185">Reference proteome</keyword>
<dbReference type="AlphaFoldDB" id="A0A135TN99"/>
<comment type="subcellular location">
    <subcellularLocation>
        <location evidence="1">Nucleus</location>
    </subcellularLocation>
</comment>
<keyword evidence="2" id="KW-0805">Transcription regulation</keyword>
<evidence type="ECO:0000256" key="2">
    <source>
        <dbReference type="ARBA" id="ARBA00023015"/>
    </source>
</evidence>
<name>A0A135TN99_9PEZI</name>
<dbReference type="PANTHER" id="PTHR46910:SF37">
    <property type="entry name" value="ZN(II)2CYS6 TRANSCRIPTION FACTOR (EUROFUNG)"/>
    <property type="match status" value="1"/>
</dbReference>
<dbReference type="SMART" id="SM00906">
    <property type="entry name" value="Fungal_trans"/>
    <property type="match status" value="1"/>
</dbReference>
<dbReference type="GO" id="GO:0003677">
    <property type="term" value="F:DNA binding"/>
    <property type="evidence" value="ECO:0007669"/>
    <property type="project" value="UniProtKB-KW"/>
</dbReference>
<dbReference type="Proteomes" id="UP000070054">
    <property type="component" value="Unassembled WGS sequence"/>
</dbReference>
<sequence>MASFFTDRKRACDACHQRKACATVTRCFGLLDLTDRSCLNCRFNVTRLCPSATGAAITSYSAPSTALCTGEDVQPSPHSSPTVTISITGLEGSSSSSVPPGCGLRFARYYLDEIVSPSGAPFFSVDHQKWIRRCTGQAHVFSNLSGLDPMSSSSSSSCAGGDYRSADYDQIELPARHVVEDYLQMFRAVPFRLVFPIVDGVLFQETVSQAYDPQHAANTTAQACVFSFLAIITHTQWSPRNTAVVIDSEACVWQAQRLMPLAQASQNIIGLQTCLMQCMYHLFCGKIQMASMALALTCRLLFVLGAHRQPSAASDAPEQQSRTESHARKLFWLCYTFDKIVALRTSQPPCIDDEHCDLTLPPSYVEGLYIDHNDTAAILSPPTAVFVQPAASPPNTGLLREVRELDSELERWRLSIPARFRPMLLGRSYSGNNNGACWLDPTLNASQRMHVMVLHFEYQHLVAALHRAASPWLTLTSEATISTAATLSLGSSQSQILSIEASRSCLKYFRDAAPSLMGAAFWVLLFYPVSAVVTLFFNLLRNPLDDQSTDDLRLLESIPNFVSVDCARSSIPLYELDLNTVDDFMAEVIRLSKRAMTMAAHVNWGILSYSVDLAGAVFITYPSTAMQQDLYRDLLAQTGIDAAQLAYVEITRHYQSSWRHG</sequence>
<reference evidence="8 9" key="1">
    <citation type="submission" date="2014-02" db="EMBL/GenBank/DDBJ databases">
        <title>The genome sequence of Colletotrichum nymphaeae SA-01.</title>
        <authorList>
            <person name="Baroncelli R."/>
            <person name="Thon M.R."/>
        </authorList>
    </citation>
    <scope>NUCLEOTIDE SEQUENCE [LARGE SCALE GENOMIC DNA]</scope>
    <source>
        <strain evidence="8 9">SA-01</strain>
    </source>
</reference>
<dbReference type="GO" id="GO:0006351">
    <property type="term" value="P:DNA-templated transcription"/>
    <property type="evidence" value="ECO:0007669"/>
    <property type="project" value="InterPro"/>
</dbReference>
<evidence type="ECO:0000259" key="7">
    <source>
        <dbReference type="SMART" id="SM00906"/>
    </source>
</evidence>
<dbReference type="OrthoDB" id="4116913at2759"/>
<keyword evidence="6" id="KW-0812">Transmembrane</keyword>
<evidence type="ECO:0000313" key="9">
    <source>
        <dbReference type="Proteomes" id="UP000070054"/>
    </source>
</evidence>
<keyword evidence="4" id="KW-0804">Transcription</keyword>
<evidence type="ECO:0000256" key="4">
    <source>
        <dbReference type="ARBA" id="ARBA00023163"/>
    </source>
</evidence>
<comment type="caution">
    <text evidence="8">The sequence shown here is derived from an EMBL/GenBank/DDBJ whole genome shotgun (WGS) entry which is preliminary data.</text>
</comment>